<name>A0AAD5UKA3_9FUNG</name>
<evidence type="ECO:0000313" key="2">
    <source>
        <dbReference type="Proteomes" id="UP001210925"/>
    </source>
</evidence>
<organism evidence="1 2">
    <name type="scientific">Boothiomyces macroporosus</name>
    <dbReference type="NCBI Taxonomy" id="261099"/>
    <lineage>
        <taxon>Eukaryota</taxon>
        <taxon>Fungi</taxon>
        <taxon>Fungi incertae sedis</taxon>
        <taxon>Chytridiomycota</taxon>
        <taxon>Chytridiomycota incertae sedis</taxon>
        <taxon>Chytridiomycetes</taxon>
        <taxon>Rhizophydiales</taxon>
        <taxon>Terramycetaceae</taxon>
        <taxon>Boothiomyces</taxon>
    </lineage>
</organism>
<gene>
    <name evidence="1" type="ORF">HK103_000547</name>
</gene>
<accession>A0AAD5UKA3</accession>
<comment type="caution">
    <text evidence="1">The sequence shown here is derived from an EMBL/GenBank/DDBJ whole genome shotgun (WGS) entry which is preliminary data.</text>
</comment>
<proteinExistence type="predicted"/>
<dbReference type="Proteomes" id="UP001210925">
    <property type="component" value="Unassembled WGS sequence"/>
</dbReference>
<evidence type="ECO:0000313" key="1">
    <source>
        <dbReference type="EMBL" id="KAJ3260405.1"/>
    </source>
</evidence>
<protein>
    <submittedName>
        <fullName evidence="1">Uncharacterized protein</fullName>
    </submittedName>
</protein>
<reference evidence="1" key="1">
    <citation type="submission" date="2020-05" db="EMBL/GenBank/DDBJ databases">
        <title>Phylogenomic resolution of chytrid fungi.</title>
        <authorList>
            <person name="Stajich J.E."/>
            <person name="Amses K."/>
            <person name="Simmons R."/>
            <person name="Seto K."/>
            <person name="Myers J."/>
            <person name="Bonds A."/>
            <person name="Quandt C.A."/>
            <person name="Barry K."/>
            <person name="Liu P."/>
            <person name="Grigoriev I."/>
            <person name="Longcore J.E."/>
            <person name="James T.Y."/>
        </authorList>
    </citation>
    <scope>NUCLEOTIDE SEQUENCE</scope>
    <source>
        <strain evidence="1">PLAUS21</strain>
    </source>
</reference>
<keyword evidence="2" id="KW-1185">Reference proteome</keyword>
<dbReference type="AlphaFoldDB" id="A0AAD5UKA3"/>
<sequence>MLGINAKITITIIAIPVVAYSLHRLFQHPKSTLSDRDSVVNLDPGEEFQGMFDNVRFVTFYERLELQDILDKTQAVLNANPWLASIYRKVNGKLQLHYNRVNKASDYVRYIESDIKVSEGTVELLLRYCRLPKGCNSVNKDIPLFEVIVVKLKDKTALIFDMSHIVGDAQTLYMIYRMYDSNSHPYSMQIERVNIKDKLNNFSKEVPNMMLLVYNSLFPTTNKTRTFKVLKDRMEAEKILQKTADTEFLSTNDILTSWAFNASKCDIGVMPINLRGRVAGVHDSLAGNYVHGIFYSKNDFQTPQNIRGSLPRKDGIYQRMGDRPLPQSLWEVFTTKVGSVTNWVAPQRDVVINGNISVFHAPLLNPTIPMTGHFTIYKSNNEIYIRCCSKYLEEIPHYLSELQ</sequence>
<dbReference type="EMBL" id="JADGKB010000011">
    <property type="protein sequence ID" value="KAJ3260405.1"/>
    <property type="molecule type" value="Genomic_DNA"/>
</dbReference>